<comment type="caution">
    <text evidence="1">The sequence shown here is derived from an EMBL/GenBank/DDBJ whole genome shotgun (WGS) entry which is preliminary data.</text>
</comment>
<accession>A0A843XIJ7</accession>
<organism evidence="1 2">
    <name type="scientific">Colocasia esculenta</name>
    <name type="common">Wild taro</name>
    <name type="synonym">Arum esculentum</name>
    <dbReference type="NCBI Taxonomy" id="4460"/>
    <lineage>
        <taxon>Eukaryota</taxon>
        <taxon>Viridiplantae</taxon>
        <taxon>Streptophyta</taxon>
        <taxon>Embryophyta</taxon>
        <taxon>Tracheophyta</taxon>
        <taxon>Spermatophyta</taxon>
        <taxon>Magnoliopsida</taxon>
        <taxon>Liliopsida</taxon>
        <taxon>Araceae</taxon>
        <taxon>Aroideae</taxon>
        <taxon>Colocasieae</taxon>
        <taxon>Colocasia</taxon>
    </lineage>
</organism>
<proteinExistence type="predicted"/>
<reference evidence="1" key="1">
    <citation type="submission" date="2017-07" db="EMBL/GenBank/DDBJ databases">
        <title>Taro Niue Genome Assembly and Annotation.</title>
        <authorList>
            <person name="Atibalentja N."/>
            <person name="Keating K."/>
            <person name="Fields C.J."/>
        </authorList>
    </citation>
    <scope>NUCLEOTIDE SEQUENCE</scope>
    <source>
        <strain evidence="1">Niue_2</strain>
        <tissue evidence="1">Leaf</tissue>
    </source>
</reference>
<dbReference type="AlphaFoldDB" id="A0A843XIJ7"/>
<evidence type="ECO:0000313" key="2">
    <source>
        <dbReference type="Proteomes" id="UP000652761"/>
    </source>
</evidence>
<dbReference type="Proteomes" id="UP000652761">
    <property type="component" value="Unassembled WGS sequence"/>
</dbReference>
<name>A0A843XIJ7_COLES</name>
<dbReference type="EMBL" id="NMUH01008492">
    <property type="protein sequence ID" value="MQM18867.1"/>
    <property type="molecule type" value="Genomic_DNA"/>
</dbReference>
<gene>
    <name evidence="1" type="ORF">Taro_051864</name>
</gene>
<protein>
    <submittedName>
        <fullName evidence="1">Uncharacterized protein</fullName>
    </submittedName>
</protein>
<keyword evidence="2" id="KW-1185">Reference proteome</keyword>
<sequence>MSRQQRCDWRLLRIAGISDPVGRMSQDMHCEHTFNSVPSEFLNMKDWRTPDVATFHDLRLDYCTFPAVAALDEEEPTASEPWWRALDVLLGRLWAALKLFDMGCMLGGNTLISNNSLSHYPLVDT</sequence>
<evidence type="ECO:0000313" key="1">
    <source>
        <dbReference type="EMBL" id="MQM18867.1"/>
    </source>
</evidence>